<dbReference type="InterPro" id="IPR011008">
    <property type="entry name" value="Dimeric_a/b-barrel"/>
</dbReference>
<evidence type="ECO:0000313" key="1">
    <source>
        <dbReference type="EMBL" id="MDC0677302.1"/>
    </source>
</evidence>
<sequence length="99" mass="10428">MSRIDLMGPILAQLPAQEGLIGFTLGTSAKCGYARTITVWKDEEAMGKFVMSDAHLSAMSAASAVSVHGVVTQWTVGAGDLPLSWEAAREKVAAAEISY</sequence>
<dbReference type="RefSeq" id="WP_272094066.1">
    <property type="nucleotide sequence ID" value="NZ_JAQNDK010000001.1"/>
</dbReference>
<protein>
    <recommendedName>
        <fullName evidence="3">ABM domain-containing protein</fullName>
    </recommendedName>
</protein>
<evidence type="ECO:0008006" key="3">
    <source>
        <dbReference type="Google" id="ProtNLM"/>
    </source>
</evidence>
<dbReference type="EMBL" id="JAQNDK010000001">
    <property type="protein sequence ID" value="MDC0677302.1"/>
    <property type="molecule type" value="Genomic_DNA"/>
</dbReference>
<gene>
    <name evidence="1" type="ORF">POL72_06075</name>
</gene>
<organism evidence="1 2">
    <name type="scientific">Sorangium atrum</name>
    <dbReference type="NCBI Taxonomy" id="2995308"/>
    <lineage>
        <taxon>Bacteria</taxon>
        <taxon>Pseudomonadati</taxon>
        <taxon>Myxococcota</taxon>
        <taxon>Polyangia</taxon>
        <taxon>Polyangiales</taxon>
        <taxon>Polyangiaceae</taxon>
        <taxon>Sorangium</taxon>
    </lineage>
</organism>
<evidence type="ECO:0000313" key="2">
    <source>
        <dbReference type="Proteomes" id="UP001217485"/>
    </source>
</evidence>
<dbReference type="SUPFAM" id="SSF54909">
    <property type="entry name" value="Dimeric alpha+beta barrel"/>
    <property type="match status" value="1"/>
</dbReference>
<reference evidence="1 2" key="1">
    <citation type="submission" date="2023-01" db="EMBL/GenBank/DDBJ databases">
        <title>Minimal conservation of predation-associated metabolite biosynthetic gene clusters underscores biosynthetic potential of Myxococcota including descriptions for ten novel species: Archangium lansinium sp. nov., Myxococcus landrumus sp. nov., Nannocystis bai.</title>
        <authorList>
            <person name="Ahearne A."/>
            <person name="Stevens C."/>
            <person name="Dowd S."/>
        </authorList>
    </citation>
    <scope>NUCLEOTIDE SEQUENCE [LARGE SCALE GENOMIC DNA]</scope>
    <source>
        <strain evidence="1 2">WIWO2</strain>
    </source>
</reference>
<proteinExistence type="predicted"/>
<accession>A0ABT5BWC6</accession>
<keyword evidence="2" id="KW-1185">Reference proteome</keyword>
<comment type="caution">
    <text evidence="1">The sequence shown here is derived from an EMBL/GenBank/DDBJ whole genome shotgun (WGS) entry which is preliminary data.</text>
</comment>
<dbReference type="Proteomes" id="UP001217485">
    <property type="component" value="Unassembled WGS sequence"/>
</dbReference>
<name>A0ABT5BWC6_9BACT</name>